<organism evidence="2 4">
    <name type="scientific">Dinothrombium tinctorium</name>
    <dbReference type="NCBI Taxonomy" id="1965070"/>
    <lineage>
        <taxon>Eukaryota</taxon>
        <taxon>Metazoa</taxon>
        <taxon>Ecdysozoa</taxon>
        <taxon>Arthropoda</taxon>
        <taxon>Chelicerata</taxon>
        <taxon>Arachnida</taxon>
        <taxon>Acari</taxon>
        <taxon>Acariformes</taxon>
        <taxon>Trombidiformes</taxon>
        <taxon>Prostigmata</taxon>
        <taxon>Anystina</taxon>
        <taxon>Parasitengona</taxon>
        <taxon>Trombidioidea</taxon>
        <taxon>Trombidiidae</taxon>
        <taxon>Dinothrombium</taxon>
    </lineage>
</organism>
<protein>
    <submittedName>
        <fullName evidence="2">E3 ubiquitin-protein ligase PDZRN3-like protein</fullName>
    </submittedName>
</protein>
<dbReference type="Gene3D" id="3.30.40.10">
    <property type="entry name" value="Zinc/RING finger domain, C3HC4 (zinc finger)"/>
    <property type="match status" value="1"/>
</dbReference>
<reference evidence="2 4" key="1">
    <citation type="journal article" date="2018" name="Gigascience">
        <title>Genomes of trombidid mites reveal novel predicted allergens and laterally-transferred genes associated with secondary metabolism.</title>
        <authorList>
            <person name="Dong X."/>
            <person name="Chaisiri K."/>
            <person name="Xia D."/>
            <person name="Armstrong S.D."/>
            <person name="Fang Y."/>
            <person name="Donnelly M.J."/>
            <person name="Kadowaki T."/>
            <person name="McGarry J.W."/>
            <person name="Darby A.C."/>
            <person name="Makepeace B.L."/>
        </authorList>
    </citation>
    <scope>NUCLEOTIDE SEQUENCE [LARGE SCALE GENOMIC DNA]</scope>
    <source>
        <strain evidence="2">UoL-WK</strain>
    </source>
</reference>
<accession>A0A3S3NP19</accession>
<dbReference type="InterPro" id="IPR013083">
    <property type="entry name" value="Znf_RING/FYVE/PHD"/>
</dbReference>
<keyword evidence="1" id="KW-0175">Coiled coil</keyword>
<comment type="caution">
    <text evidence="2">The sequence shown here is derived from an EMBL/GenBank/DDBJ whole genome shotgun (WGS) entry which is preliminary data.</text>
</comment>
<feature type="coiled-coil region" evidence="1">
    <location>
        <begin position="226"/>
        <end position="286"/>
    </location>
</feature>
<dbReference type="EMBL" id="NCKU01003234">
    <property type="protein sequence ID" value="RWS07917.1"/>
    <property type="molecule type" value="Genomic_DNA"/>
</dbReference>
<evidence type="ECO:0000256" key="1">
    <source>
        <dbReference type="SAM" id="Coils"/>
    </source>
</evidence>
<sequence length="299" mass="34750">MGIEFDLFESPIPQIVKCNLCSKVIEDPVKIELNGGECHVCKNCCIDRFEEQNDCQYEFGEIKWDSADEEVISALQALTIKCPNITYGCRATFPMDSLSTHIQHCAWRPFKCRWNCNTVLALKKLRLHEECCEFKFENNQFLQTTNIEGKQENVCEEKAKFIDENEATEEDEINCAGDDKIKNRDFVDEGTNNEILVEADVHRNESCTGAQSMPVRQRFGALYRKVNDLEKSFIAFSQQIEEINEKQKLDVKKLYDYSYDLMQTLKSQTQQDLFEIKQQLSKSQRENRRGLIARRCCIS</sequence>
<keyword evidence="4" id="KW-1185">Reference proteome</keyword>
<proteinExistence type="predicted"/>
<gene>
    <name evidence="3" type="ORF">B4U79_16098</name>
    <name evidence="2" type="ORF">B4U79_16213</name>
</gene>
<reference evidence="2" key="2">
    <citation type="submission" date="2018-11" db="EMBL/GenBank/DDBJ databases">
        <title>Trombidioid mite genomics.</title>
        <authorList>
            <person name="Dong X."/>
        </authorList>
    </citation>
    <scope>NUCLEOTIDE SEQUENCE</scope>
    <source>
        <strain evidence="2">UoL-WK</strain>
    </source>
</reference>
<dbReference type="AlphaFoldDB" id="A0A3S3NP19"/>
<evidence type="ECO:0000313" key="2">
    <source>
        <dbReference type="EMBL" id="RWS06459.1"/>
    </source>
</evidence>
<dbReference type="EMBL" id="NCKU01004091">
    <property type="protein sequence ID" value="RWS06459.1"/>
    <property type="molecule type" value="Genomic_DNA"/>
</dbReference>
<evidence type="ECO:0000313" key="4">
    <source>
        <dbReference type="Proteomes" id="UP000285301"/>
    </source>
</evidence>
<evidence type="ECO:0000313" key="3">
    <source>
        <dbReference type="EMBL" id="RWS07917.1"/>
    </source>
</evidence>
<dbReference type="STRING" id="1965070.A0A3S3NP19"/>
<dbReference type="OrthoDB" id="6270329at2759"/>
<dbReference type="SUPFAM" id="SSF49599">
    <property type="entry name" value="TRAF domain-like"/>
    <property type="match status" value="1"/>
</dbReference>
<dbReference type="Proteomes" id="UP000285301">
    <property type="component" value="Unassembled WGS sequence"/>
</dbReference>
<name>A0A3S3NP19_9ACAR</name>